<dbReference type="EMBL" id="CP004120">
    <property type="protein sequence ID" value="AGT44758.1"/>
    <property type="molecule type" value="Genomic_DNA"/>
</dbReference>
<sequence length="39" mass="4633">MYTNRKRMYGKERKASKGKGGNDCLLTFYDFIRKLKPAF</sequence>
<dbReference type="HOGENOM" id="CLU_3318693_0_0_12"/>
<proteinExistence type="predicted"/>
<dbReference type="KEGG" id="tped:TPE_2284"/>
<dbReference type="PATRIC" id="fig|1291379.3.peg.2257"/>
<dbReference type="AlphaFoldDB" id="S6A1K5"/>
<organism evidence="1 2">
    <name type="scientific">Treponema pedis str. T A4</name>
    <dbReference type="NCBI Taxonomy" id="1291379"/>
    <lineage>
        <taxon>Bacteria</taxon>
        <taxon>Pseudomonadati</taxon>
        <taxon>Spirochaetota</taxon>
        <taxon>Spirochaetia</taxon>
        <taxon>Spirochaetales</taxon>
        <taxon>Treponemataceae</taxon>
        <taxon>Treponema</taxon>
    </lineage>
</organism>
<protein>
    <submittedName>
        <fullName evidence="1">Uncharacterized protein</fullName>
    </submittedName>
</protein>
<evidence type="ECO:0000313" key="1">
    <source>
        <dbReference type="EMBL" id="AGT44758.1"/>
    </source>
</evidence>
<evidence type="ECO:0000313" key="2">
    <source>
        <dbReference type="Proteomes" id="UP000015620"/>
    </source>
</evidence>
<name>S6A1K5_9SPIR</name>
<dbReference type="Proteomes" id="UP000015620">
    <property type="component" value="Chromosome"/>
</dbReference>
<gene>
    <name evidence="1" type="ORF">TPE_2284</name>
</gene>
<reference evidence="1 2" key="1">
    <citation type="journal article" date="2013" name="PLoS ONE">
        <title>Genome-Wide Relatedness of Treponema pedis, from Gingiva and Necrotic Skin Lesions of Pigs, with the Human Oral Pathogen Treponema denticola.</title>
        <authorList>
            <person name="Svartstrom O."/>
            <person name="Mushtaq M."/>
            <person name="Pringle M."/>
            <person name="Segerman B."/>
        </authorList>
    </citation>
    <scope>NUCLEOTIDE SEQUENCE [LARGE SCALE GENOMIC DNA]</scope>
    <source>
        <strain evidence="1">T A4</strain>
    </source>
</reference>
<keyword evidence="2" id="KW-1185">Reference proteome</keyword>
<accession>S6A1K5</accession>